<evidence type="ECO:0000259" key="2">
    <source>
        <dbReference type="Pfam" id="PF09588"/>
    </source>
</evidence>
<sequence length="228" mass="25397">MTLRTFSDIEQGTPEWLELRRGIVTASYVGRLLTGGGAVSKSRTADNAMLTLAAERLTGRIERIPTTRDMERGTWNEPFARNLYTAHFSVQVDEIGFMTEDRWGFTLGYSPDGLVGDDGLIEIKSRRQQRQVATILDGKVPAENMAQIQCGLLVSGRSWCDYVSFSEGCPLFVTRVPPDEHWQASILTATQQFEHLFLTIEEHITAATNGMPTCPDTGFDTDDTITID</sequence>
<proteinExistence type="predicted"/>
<dbReference type="Pfam" id="PF09588">
    <property type="entry name" value="YqaJ"/>
    <property type="match status" value="1"/>
</dbReference>
<evidence type="ECO:0000313" key="3">
    <source>
        <dbReference type="EMBL" id="VEI04146.1"/>
    </source>
</evidence>
<dbReference type="InterPro" id="IPR011335">
    <property type="entry name" value="Restrct_endonuc-II-like"/>
</dbReference>
<dbReference type="RefSeq" id="WP_051238228.1">
    <property type="nucleotide sequence ID" value="NZ_LR134473.1"/>
</dbReference>
<keyword evidence="3" id="KW-0255">Endonuclease</keyword>
<dbReference type="OrthoDB" id="1245848at2"/>
<dbReference type="CDD" id="cd22343">
    <property type="entry name" value="PDDEXK_lambda_exonuclease-like"/>
    <property type="match status" value="1"/>
</dbReference>
<feature type="compositionally biased region" description="Acidic residues" evidence="1">
    <location>
        <begin position="219"/>
        <end position="228"/>
    </location>
</feature>
<dbReference type="SUPFAM" id="SSF52980">
    <property type="entry name" value="Restriction endonuclease-like"/>
    <property type="match status" value="1"/>
</dbReference>
<feature type="domain" description="YqaJ viral recombinase" evidence="2">
    <location>
        <begin position="15"/>
        <end position="157"/>
    </location>
</feature>
<dbReference type="InterPro" id="IPR011604">
    <property type="entry name" value="PDDEXK-like_dom_sf"/>
</dbReference>
<dbReference type="EMBL" id="LR134473">
    <property type="protein sequence ID" value="VEI04146.1"/>
    <property type="molecule type" value="Genomic_DNA"/>
</dbReference>
<dbReference type="InterPro" id="IPR051703">
    <property type="entry name" value="NF-kappa-B_Signaling_Reg"/>
</dbReference>
<dbReference type="Proteomes" id="UP000277858">
    <property type="component" value="Chromosome"/>
</dbReference>
<protein>
    <submittedName>
        <fullName evidence="3">Putative phage-type endonuclease</fullName>
    </submittedName>
</protein>
<reference evidence="3 4" key="1">
    <citation type="submission" date="2018-12" db="EMBL/GenBank/DDBJ databases">
        <authorList>
            <consortium name="Pathogen Informatics"/>
        </authorList>
    </citation>
    <scope>NUCLEOTIDE SEQUENCE [LARGE SCALE GENOMIC DNA]</scope>
    <source>
        <strain evidence="3 4">NCTC13652</strain>
    </source>
</reference>
<dbReference type="GO" id="GO:0004519">
    <property type="term" value="F:endonuclease activity"/>
    <property type="evidence" value="ECO:0007669"/>
    <property type="project" value="UniProtKB-KW"/>
</dbReference>
<keyword evidence="3" id="KW-0378">Hydrolase</keyword>
<gene>
    <name evidence="3" type="ORF">NCTC13652_02370</name>
</gene>
<name>A0A448P1T4_9ACTN</name>
<evidence type="ECO:0000256" key="1">
    <source>
        <dbReference type="SAM" id="MobiDB-lite"/>
    </source>
</evidence>
<dbReference type="Gene3D" id="3.90.320.10">
    <property type="match status" value="1"/>
</dbReference>
<organism evidence="3 4">
    <name type="scientific">Acidipropionibacterium jensenii</name>
    <dbReference type="NCBI Taxonomy" id="1749"/>
    <lineage>
        <taxon>Bacteria</taxon>
        <taxon>Bacillati</taxon>
        <taxon>Actinomycetota</taxon>
        <taxon>Actinomycetes</taxon>
        <taxon>Propionibacteriales</taxon>
        <taxon>Propionibacteriaceae</taxon>
        <taxon>Acidipropionibacterium</taxon>
    </lineage>
</organism>
<dbReference type="PANTHER" id="PTHR46609">
    <property type="entry name" value="EXONUCLEASE, PHAGE-TYPE/RECB, C-TERMINAL DOMAIN-CONTAINING PROTEIN"/>
    <property type="match status" value="1"/>
</dbReference>
<accession>A0A448P1T4</accession>
<dbReference type="PANTHER" id="PTHR46609:SF6">
    <property type="entry name" value="EXONUCLEASE, PHAGE-TYPE_RECB, C-TERMINAL DOMAIN-CONTAINING PROTEIN-RELATED"/>
    <property type="match status" value="1"/>
</dbReference>
<keyword evidence="3" id="KW-0540">Nuclease</keyword>
<dbReference type="InterPro" id="IPR019080">
    <property type="entry name" value="YqaJ_viral_recombinase"/>
</dbReference>
<feature type="region of interest" description="Disordered" evidence="1">
    <location>
        <begin position="209"/>
        <end position="228"/>
    </location>
</feature>
<evidence type="ECO:0000313" key="4">
    <source>
        <dbReference type="Proteomes" id="UP000277858"/>
    </source>
</evidence>
<keyword evidence="4" id="KW-1185">Reference proteome</keyword>
<dbReference type="STRING" id="1122997.GCA_000425285_01179"/>
<dbReference type="AlphaFoldDB" id="A0A448P1T4"/>